<dbReference type="InterPro" id="IPR007011">
    <property type="entry name" value="LEA_SMP_dom"/>
</dbReference>
<dbReference type="InterPro" id="IPR042971">
    <property type="entry name" value="LEA_SMP"/>
</dbReference>
<evidence type="ECO:0000256" key="1">
    <source>
        <dbReference type="ARBA" id="ARBA00010733"/>
    </source>
</evidence>
<evidence type="ECO:0000259" key="3">
    <source>
        <dbReference type="Pfam" id="PF04927"/>
    </source>
</evidence>
<accession>A0AAW0MHI8</accession>
<reference evidence="4" key="1">
    <citation type="submission" date="2017-12" db="EMBL/GenBank/DDBJ databases">
        <authorList>
            <person name="Barbosa P."/>
            <person name="Usie A."/>
            <person name="Ramos A.M."/>
        </authorList>
    </citation>
    <scope>NUCLEOTIDE SEQUENCE</scope>
    <source>
        <strain evidence="4">HL8</strain>
        <tissue evidence="4">Leaves</tissue>
    </source>
</reference>
<feature type="domain" description="SMP" evidence="3">
    <location>
        <begin position="93"/>
        <end position="150"/>
    </location>
</feature>
<keyword evidence="2" id="KW-0677">Repeat</keyword>
<feature type="domain" description="SMP" evidence="3">
    <location>
        <begin position="158"/>
        <end position="216"/>
    </location>
</feature>
<comment type="caution">
    <text evidence="4">The sequence shown here is derived from an EMBL/GenBank/DDBJ whole genome shotgun (WGS) entry which is preliminary data.</text>
</comment>
<dbReference type="PANTHER" id="PTHR31174">
    <property type="entry name" value="SEED MATURATION FAMILY PROTEIN"/>
    <property type="match status" value="1"/>
</dbReference>
<gene>
    <name evidence="4" type="primary">RAB28_1</name>
    <name evidence="4" type="ORF">CFP56_024218</name>
</gene>
<comment type="similarity">
    <text evidence="1">Belongs to the LEA type SMP family.</text>
</comment>
<name>A0AAW0MHI8_QUESU</name>
<dbReference type="PANTHER" id="PTHR31174:SF7">
    <property type="entry name" value="LATE EMBRYOGENESIS ABUNDANT PROTEIN 31-RELATED"/>
    <property type="match status" value="1"/>
</dbReference>
<organism evidence="4">
    <name type="scientific">Quercus suber</name>
    <name type="common">Cork oak</name>
    <dbReference type="NCBI Taxonomy" id="58331"/>
    <lineage>
        <taxon>Eukaryota</taxon>
        <taxon>Viridiplantae</taxon>
        <taxon>Streptophyta</taxon>
        <taxon>Embryophyta</taxon>
        <taxon>Tracheophyta</taxon>
        <taxon>Spermatophyta</taxon>
        <taxon>Magnoliopsida</taxon>
        <taxon>eudicotyledons</taxon>
        <taxon>Gunneridae</taxon>
        <taxon>Pentapetalae</taxon>
        <taxon>rosids</taxon>
        <taxon>fabids</taxon>
        <taxon>Fagales</taxon>
        <taxon>Fagaceae</taxon>
        <taxon>Quercus</taxon>
    </lineage>
</organism>
<reference evidence="4" key="2">
    <citation type="journal article" date="2018" name="Sci. Data">
        <title>The draft genome sequence of cork oak.</title>
        <authorList>
            <person name="Ramos A.M."/>
            <person name="Usie A."/>
            <person name="Barbosa P."/>
            <person name="Barros P.M."/>
            <person name="Capote T."/>
            <person name="Chaves I."/>
            <person name="Simoes F."/>
            <person name="Abreu I."/>
            <person name="Carrasquinho I."/>
            <person name="Faro C."/>
            <person name="Guimaraes J.B."/>
            <person name="Mendonca D."/>
            <person name="Nobrega F."/>
            <person name="Rodrigues L."/>
            <person name="Saibo N.J.M."/>
            <person name="Varela M.C."/>
            <person name="Egas C."/>
            <person name="Matos J."/>
            <person name="Miguel C.M."/>
            <person name="Oliveira M.M."/>
            <person name="Ricardo C.P."/>
            <person name="Goncalves S."/>
        </authorList>
    </citation>
    <scope>NUCLEOTIDE SEQUENCE [LARGE SCALE GENOMIC DNA]</scope>
    <source>
        <strain evidence="4">HL8</strain>
    </source>
</reference>
<evidence type="ECO:0000313" key="4">
    <source>
        <dbReference type="EMBL" id="KAK7861193.1"/>
    </source>
</evidence>
<dbReference type="AlphaFoldDB" id="A0AAW0MHI8"/>
<protein>
    <submittedName>
        <fullName evidence="4">Late embryogenesis abundant protein 31</fullName>
    </submittedName>
</protein>
<dbReference type="EMBL" id="PKMF04000003">
    <property type="protein sequence ID" value="KAK7861193.1"/>
    <property type="molecule type" value="Genomic_DNA"/>
</dbReference>
<proteinExistence type="inferred from homology"/>
<sequence>METAEKTVFGETQMGGTATVMRAAANFNVRAGFVDLEINDPTKVSVAQGVSVTQTDIPGRRIFTESVDRQVVGKYVQSMPTQEAVLGIVQSPITIGEALEATVQSAGAKPVDQSDAAAIQAAEARATGSDTIIPGGIAATAQSAAVFNAKVKREENKIKLGDVITGATAKLPADKVATKQDAEAVRNAEWRNNLNQAPHPGGVAASISAAARLNENLNAWK</sequence>
<dbReference type="Pfam" id="PF04927">
    <property type="entry name" value="SMP"/>
    <property type="match status" value="2"/>
</dbReference>
<reference evidence="4" key="3">
    <citation type="submission" date="2023-07" db="EMBL/GenBank/DDBJ databases">
        <title>An improved reference 1 genome and first organelle genomes of Quercus suber.</title>
        <authorList>
            <consortium name="Genosuber Consortium"/>
            <person name="Usie A."/>
            <person name="Serra O."/>
            <person name="Barros P."/>
        </authorList>
    </citation>
    <scope>NUCLEOTIDE SEQUENCE</scope>
    <source>
        <strain evidence="4">HL8</strain>
        <tissue evidence="4">Leaves</tissue>
    </source>
</reference>
<evidence type="ECO:0000256" key="2">
    <source>
        <dbReference type="ARBA" id="ARBA00022737"/>
    </source>
</evidence>